<accession>A0A250K0F6</accession>
<name>A0A250K0F6_9BACT</name>
<gene>
    <name evidence="2" type="ORF">MYMAC_004858</name>
</gene>
<sequence length="247" mass="25690">MRGRVRAMMRTGCFGPLVSALLLVSLEAAAQAPASVPPDGTPRVTAPDAALLRGTREDPLGAVLAPVTLPDGATTLYGFVGAPELGVGFRQGISGFELEARARLQWFQLSAALEVAVRRKVLEQGLLSLAPTLGLGVVLNSGATYMDDRNYSGVLLRVSPGLVAGWRVADTVSVLGLLDVPVDIGLSNGQSRRIQALGGGGVEVYLGSNLSALAAGQLGVESFQERSGESHTRLGYAVRLGLGVRLF</sequence>
<keyword evidence="3" id="KW-1185">Reference proteome</keyword>
<evidence type="ECO:0000313" key="3">
    <source>
        <dbReference type="Proteomes" id="UP000217343"/>
    </source>
</evidence>
<evidence type="ECO:0000313" key="2">
    <source>
        <dbReference type="EMBL" id="ATB49217.1"/>
    </source>
</evidence>
<organism evidence="2 3">
    <name type="scientific">Corallococcus macrosporus DSM 14697</name>
    <dbReference type="NCBI Taxonomy" id="1189310"/>
    <lineage>
        <taxon>Bacteria</taxon>
        <taxon>Pseudomonadati</taxon>
        <taxon>Myxococcota</taxon>
        <taxon>Myxococcia</taxon>
        <taxon>Myxococcales</taxon>
        <taxon>Cystobacterineae</taxon>
        <taxon>Myxococcaceae</taxon>
        <taxon>Corallococcus</taxon>
    </lineage>
</organism>
<dbReference type="AlphaFoldDB" id="A0A250K0F6"/>
<dbReference type="KEGG" id="mmas:MYMAC_004858"/>
<dbReference type="EMBL" id="CP022203">
    <property type="protein sequence ID" value="ATB49217.1"/>
    <property type="molecule type" value="Genomic_DNA"/>
</dbReference>
<evidence type="ECO:0000256" key="1">
    <source>
        <dbReference type="SAM" id="SignalP"/>
    </source>
</evidence>
<keyword evidence="1" id="KW-0732">Signal</keyword>
<protein>
    <recommendedName>
        <fullName evidence="4">Outer membrane protein beta-barrel domain-containing protein</fullName>
    </recommendedName>
</protein>
<feature type="signal peptide" evidence="1">
    <location>
        <begin position="1"/>
        <end position="30"/>
    </location>
</feature>
<evidence type="ECO:0008006" key="4">
    <source>
        <dbReference type="Google" id="ProtNLM"/>
    </source>
</evidence>
<dbReference type="Proteomes" id="UP000217343">
    <property type="component" value="Chromosome"/>
</dbReference>
<reference evidence="2 3" key="1">
    <citation type="submission" date="2017-06" db="EMBL/GenBank/DDBJ databases">
        <title>Sequencing and comparative analysis of myxobacterial genomes.</title>
        <authorList>
            <person name="Rupp O."/>
            <person name="Goesmann A."/>
            <person name="Sogaard-Andersen L."/>
        </authorList>
    </citation>
    <scope>NUCLEOTIDE SEQUENCE [LARGE SCALE GENOMIC DNA]</scope>
    <source>
        <strain evidence="2 3">DSM 14697</strain>
    </source>
</reference>
<proteinExistence type="predicted"/>
<feature type="chain" id="PRO_5012196971" description="Outer membrane protein beta-barrel domain-containing protein" evidence="1">
    <location>
        <begin position="31"/>
        <end position="247"/>
    </location>
</feature>